<organism evidence="1 2">
    <name type="scientific">Lacticaseibacillus nasuensis JCM 17158</name>
    <dbReference type="NCBI Taxonomy" id="1291734"/>
    <lineage>
        <taxon>Bacteria</taxon>
        <taxon>Bacillati</taxon>
        <taxon>Bacillota</taxon>
        <taxon>Bacilli</taxon>
        <taxon>Lactobacillales</taxon>
        <taxon>Lactobacillaceae</taxon>
        <taxon>Lacticaseibacillus</taxon>
    </lineage>
</organism>
<evidence type="ECO:0000313" key="2">
    <source>
        <dbReference type="Proteomes" id="UP000051804"/>
    </source>
</evidence>
<dbReference type="EMBL" id="AZDJ01000013">
    <property type="protein sequence ID" value="KRK73222.1"/>
    <property type="molecule type" value="Genomic_DNA"/>
</dbReference>
<dbReference type="PANTHER" id="PTHR43434:SF1">
    <property type="entry name" value="PHOSPHOGLYCOLATE PHOSPHATASE"/>
    <property type="match status" value="1"/>
</dbReference>
<dbReference type="Proteomes" id="UP000051804">
    <property type="component" value="Unassembled WGS sequence"/>
</dbReference>
<dbReference type="GO" id="GO:0008967">
    <property type="term" value="F:phosphoglycolate phosphatase activity"/>
    <property type="evidence" value="ECO:0007669"/>
    <property type="project" value="TreeGrafter"/>
</dbReference>
<proteinExistence type="predicted"/>
<dbReference type="GO" id="GO:0005829">
    <property type="term" value="C:cytosol"/>
    <property type="evidence" value="ECO:0007669"/>
    <property type="project" value="TreeGrafter"/>
</dbReference>
<dbReference type="PANTHER" id="PTHR43434">
    <property type="entry name" value="PHOSPHOGLYCOLATE PHOSPHATASE"/>
    <property type="match status" value="1"/>
</dbReference>
<name>A0A0R1JP46_9LACO</name>
<dbReference type="CDD" id="cd07505">
    <property type="entry name" value="HAD_BPGM-like"/>
    <property type="match status" value="1"/>
</dbReference>
<dbReference type="PATRIC" id="fig|1291734.4.peg.1108"/>
<sequence length="209" mass="22249">MIQAIFFDLDGTLIDSERAFLRGDSVAAHAMGRPLPPAHFLPLLGASMQSEHDFLTALVGPAVEQYKDQVRAYVDAWFRTAPDIALPGVSQTLATLAQTYRLGVVTSSRLPHLQLALQQAGWTETFTWLFPYVDGPAKPDPAPYLQALAKAKLPASAVVAVEDTPLGVAAAQAAGLRAVQIVDLAQPAPAADARLNDFQALPAWLAANA</sequence>
<dbReference type="OrthoDB" id="9797743at2"/>
<dbReference type="InterPro" id="IPR041492">
    <property type="entry name" value="HAD_2"/>
</dbReference>
<dbReference type="InterPro" id="IPR006439">
    <property type="entry name" value="HAD-SF_hydro_IA"/>
</dbReference>
<dbReference type="InterPro" id="IPR036412">
    <property type="entry name" value="HAD-like_sf"/>
</dbReference>
<protein>
    <submittedName>
        <fullName evidence="1">Uncharacterized protein</fullName>
    </submittedName>
</protein>
<dbReference type="SFLD" id="SFLDS00003">
    <property type="entry name" value="Haloacid_Dehalogenase"/>
    <property type="match status" value="1"/>
</dbReference>
<dbReference type="Gene3D" id="1.10.150.240">
    <property type="entry name" value="Putative phosphatase, domain 2"/>
    <property type="match status" value="1"/>
</dbReference>
<dbReference type="InterPro" id="IPR023214">
    <property type="entry name" value="HAD_sf"/>
</dbReference>
<gene>
    <name evidence="1" type="ORF">FD02_GL001078</name>
</gene>
<accession>A0A0R1JP46</accession>
<keyword evidence="2" id="KW-1185">Reference proteome</keyword>
<dbReference type="NCBIfam" id="TIGR01509">
    <property type="entry name" value="HAD-SF-IA-v3"/>
    <property type="match status" value="1"/>
</dbReference>
<dbReference type="SFLD" id="SFLDG01129">
    <property type="entry name" value="C1.5:_HAD__Beta-PGM__Phosphata"/>
    <property type="match status" value="1"/>
</dbReference>
<dbReference type="Gene3D" id="3.40.50.1000">
    <property type="entry name" value="HAD superfamily/HAD-like"/>
    <property type="match status" value="1"/>
</dbReference>
<dbReference type="InterPro" id="IPR023198">
    <property type="entry name" value="PGP-like_dom2"/>
</dbReference>
<reference evidence="1 2" key="1">
    <citation type="journal article" date="2015" name="Genome Announc.">
        <title>Expanding the biotechnology potential of lactobacilli through comparative genomics of 213 strains and associated genera.</title>
        <authorList>
            <person name="Sun Z."/>
            <person name="Harris H.M."/>
            <person name="McCann A."/>
            <person name="Guo C."/>
            <person name="Argimon S."/>
            <person name="Zhang W."/>
            <person name="Yang X."/>
            <person name="Jeffery I.B."/>
            <person name="Cooney J.C."/>
            <person name="Kagawa T.F."/>
            <person name="Liu W."/>
            <person name="Song Y."/>
            <person name="Salvetti E."/>
            <person name="Wrobel A."/>
            <person name="Rasinkangas P."/>
            <person name="Parkhill J."/>
            <person name="Rea M.C."/>
            <person name="O'Sullivan O."/>
            <person name="Ritari J."/>
            <person name="Douillard F.P."/>
            <person name="Paul Ross R."/>
            <person name="Yang R."/>
            <person name="Briner A.E."/>
            <person name="Felis G.E."/>
            <person name="de Vos W.M."/>
            <person name="Barrangou R."/>
            <person name="Klaenhammer T.R."/>
            <person name="Caufield P.W."/>
            <person name="Cui Y."/>
            <person name="Zhang H."/>
            <person name="O'Toole P.W."/>
        </authorList>
    </citation>
    <scope>NUCLEOTIDE SEQUENCE [LARGE SCALE GENOMIC DNA]</scope>
    <source>
        <strain evidence="1 2">JCM 17158</strain>
    </source>
</reference>
<dbReference type="AlphaFoldDB" id="A0A0R1JP46"/>
<dbReference type="InterPro" id="IPR050155">
    <property type="entry name" value="HAD-like_hydrolase_sf"/>
</dbReference>
<dbReference type="Pfam" id="PF13419">
    <property type="entry name" value="HAD_2"/>
    <property type="match status" value="1"/>
</dbReference>
<dbReference type="GO" id="GO:0006281">
    <property type="term" value="P:DNA repair"/>
    <property type="evidence" value="ECO:0007669"/>
    <property type="project" value="TreeGrafter"/>
</dbReference>
<dbReference type="SUPFAM" id="SSF56784">
    <property type="entry name" value="HAD-like"/>
    <property type="match status" value="1"/>
</dbReference>
<dbReference type="RefSeq" id="WP_054723605.1">
    <property type="nucleotide sequence ID" value="NZ_AZDJ01000013.1"/>
</dbReference>
<comment type="caution">
    <text evidence="1">The sequence shown here is derived from an EMBL/GenBank/DDBJ whole genome shotgun (WGS) entry which is preliminary data.</text>
</comment>
<dbReference type="STRING" id="1291734.FD02_GL001078"/>
<evidence type="ECO:0000313" key="1">
    <source>
        <dbReference type="EMBL" id="KRK73222.1"/>
    </source>
</evidence>